<dbReference type="Proteomes" id="UP001234297">
    <property type="component" value="Chromosome 1"/>
</dbReference>
<gene>
    <name evidence="1" type="ORF">MRB53_001930</name>
</gene>
<protein>
    <submittedName>
        <fullName evidence="1">Uncharacterized protein</fullName>
    </submittedName>
</protein>
<evidence type="ECO:0000313" key="1">
    <source>
        <dbReference type="EMBL" id="KAJ8648907.1"/>
    </source>
</evidence>
<dbReference type="EMBL" id="CM056809">
    <property type="protein sequence ID" value="KAJ8648907.1"/>
    <property type="molecule type" value="Genomic_DNA"/>
</dbReference>
<comment type="caution">
    <text evidence="1">The sequence shown here is derived from an EMBL/GenBank/DDBJ whole genome shotgun (WGS) entry which is preliminary data.</text>
</comment>
<accession>A0ACC2MT27</accession>
<organism evidence="1 2">
    <name type="scientific">Persea americana</name>
    <name type="common">Avocado</name>
    <dbReference type="NCBI Taxonomy" id="3435"/>
    <lineage>
        <taxon>Eukaryota</taxon>
        <taxon>Viridiplantae</taxon>
        <taxon>Streptophyta</taxon>
        <taxon>Embryophyta</taxon>
        <taxon>Tracheophyta</taxon>
        <taxon>Spermatophyta</taxon>
        <taxon>Magnoliopsida</taxon>
        <taxon>Magnoliidae</taxon>
        <taxon>Laurales</taxon>
        <taxon>Lauraceae</taxon>
        <taxon>Persea</taxon>
    </lineage>
</organism>
<proteinExistence type="predicted"/>
<sequence length="170" mass="18666">MKMSLWMEERLKIAVMVGQMPNGDTREMLVGLKVSNMSNDIHCMMGTFMLGRLSSATVAIKMLATPTSCKRSTSAPGHIPTSIKRHPEAPCTRTTHNAGILEPIEEPGVADGRARSVATRSRVPDRGSRSQRLPELPSSPTGVAEVVREETGRALLPCTTLEKHKCLWFR</sequence>
<reference evidence="1 2" key="1">
    <citation type="journal article" date="2022" name="Hortic Res">
        <title>A haplotype resolved chromosomal level avocado genome allows analysis of novel avocado genes.</title>
        <authorList>
            <person name="Nath O."/>
            <person name="Fletcher S.J."/>
            <person name="Hayward A."/>
            <person name="Shaw L.M."/>
            <person name="Masouleh A.K."/>
            <person name="Furtado A."/>
            <person name="Henry R.J."/>
            <person name="Mitter N."/>
        </authorList>
    </citation>
    <scope>NUCLEOTIDE SEQUENCE [LARGE SCALE GENOMIC DNA]</scope>
    <source>
        <strain evidence="2">cv. Hass</strain>
    </source>
</reference>
<evidence type="ECO:0000313" key="2">
    <source>
        <dbReference type="Proteomes" id="UP001234297"/>
    </source>
</evidence>
<keyword evidence="2" id="KW-1185">Reference proteome</keyword>
<name>A0ACC2MT27_PERAE</name>